<reference evidence="1" key="1">
    <citation type="submission" date="2024-07" db="EMBL/GenBank/DDBJ databases">
        <authorList>
            <person name="fu j."/>
        </authorList>
    </citation>
    <scope>NUCLEOTIDE SEQUENCE</scope>
    <source>
        <strain evidence="1">P10A9</strain>
    </source>
</reference>
<dbReference type="KEGG" id="spue:AB5L97_17275"/>
<sequence>MNFKEAGVGAGATVDVTTTATFSFVLGCINGGSNHPKASNKTAFSNTVSKSEPFTASAGGNVIASETLNAPSMGTILSNLICPPGQTTTLLSAAWTNLSVTDTTNGITVNVPGTWTVF</sequence>
<accession>A0AB39L215</accession>
<name>A0AB39L215_9MICC</name>
<gene>
    <name evidence="1" type="ORF">AB5L97_17275</name>
</gene>
<protein>
    <submittedName>
        <fullName evidence="1">Uncharacterized protein</fullName>
    </submittedName>
</protein>
<organism evidence="1">
    <name type="scientific">Sinomonas puerhi</name>
    <dbReference type="NCBI Taxonomy" id="3238584"/>
    <lineage>
        <taxon>Bacteria</taxon>
        <taxon>Bacillati</taxon>
        <taxon>Actinomycetota</taxon>
        <taxon>Actinomycetes</taxon>
        <taxon>Micrococcales</taxon>
        <taxon>Micrococcaceae</taxon>
        <taxon>Sinomonas</taxon>
    </lineage>
</organism>
<proteinExistence type="predicted"/>
<dbReference type="RefSeq" id="WP_369045596.1">
    <property type="nucleotide sequence ID" value="NZ_CP163302.1"/>
</dbReference>
<dbReference type="EMBL" id="CP163302">
    <property type="protein sequence ID" value="XDP44996.1"/>
    <property type="molecule type" value="Genomic_DNA"/>
</dbReference>
<evidence type="ECO:0000313" key="1">
    <source>
        <dbReference type="EMBL" id="XDP44996.1"/>
    </source>
</evidence>
<dbReference type="AlphaFoldDB" id="A0AB39L215"/>
<dbReference type="PROSITE" id="PS51257">
    <property type="entry name" value="PROKAR_LIPOPROTEIN"/>
    <property type="match status" value="1"/>
</dbReference>